<dbReference type="AlphaFoldDB" id="A0AAV7FDW5"/>
<reference evidence="2 3" key="1">
    <citation type="submission" date="2021-07" db="EMBL/GenBank/DDBJ databases">
        <title>The Aristolochia fimbriata genome: insights into angiosperm evolution, floral development and chemical biosynthesis.</title>
        <authorList>
            <person name="Jiao Y."/>
        </authorList>
    </citation>
    <scope>NUCLEOTIDE SEQUENCE [LARGE SCALE GENOMIC DNA]</scope>
    <source>
        <strain evidence="2">IBCAS-2021</strain>
        <tissue evidence="2">Leaf</tissue>
    </source>
</reference>
<evidence type="ECO:0000313" key="2">
    <source>
        <dbReference type="EMBL" id="KAG9458794.1"/>
    </source>
</evidence>
<feature type="compositionally biased region" description="Basic residues" evidence="1">
    <location>
        <begin position="20"/>
        <end position="31"/>
    </location>
</feature>
<feature type="compositionally biased region" description="Basic and acidic residues" evidence="1">
    <location>
        <begin position="76"/>
        <end position="101"/>
    </location>
</feature>
<name>A0AAV7FDW5_ARIFI</name>
<dbReference type="EMBL" id="JAINDJ010000002">
    <property type="protein sequence ID" value="KAG9458794.1"/>
    <property type="molecule type" value="Genomic_DNA"/>
</dbReference>
<dbReference type="Proteomes" id="UP000825729">
    <property type="component" value="Unassembled WGS sequence"/>
</dbReference>
<evidence type="ECO:0000256" key="1">
    <source>
        <dbReference type="SAM" id="MobiDB-lite"/>
    </source>
</evidence>
<feature type="compositionally biased region" description="Basic and acidic residues" evidence="1">
    <location>
        <begin position="108"/>
        <end position="148"/>
    </location>
</feature>
<accession>A0AAV7FDW5</accession>
<sequence length="202" mass="23259">MELKPKSPSGYSSSSEQVFRRRKRILQGQKRVRNDKSMELAEDEVVEREEAYEMHSDQAGGNPIHGELTRARRKERNSPKEEDGKQVGGREDTSPRWMGREESEDDMESARQQKRQESEGGKESAREKNRQESEGDKESAREQNRQESEGDTESAGEQNRQESEGDTESAREQNRQEIERRGGKGGSFEAQRPSRFLSYSFL</sequence>
<protein>
    <submittedName>
        <fullName evidence="2">Uncharacterized protein</fullName>
    </submittedName>
</protein>
<organism evidence="2 3">
    <name type="scientific">Aristolochia fimbriata</name>
    <name type="common">White veined hardy Dutchman's pipe vine</name>
    <dbReference type="NCBI Taxonomy" id="158543"/>
    <lineage>
        <taxon>Eukaryota</taxon>
        <taxon>Viridiplantae</taxon>
        <taxon>Streptophyta</taxon>
        <taxon>Embryophyta</taxon>
        <taxon>Tracheophyta</taxon>
        <taxon>Spermatophyta</taxon>
        <taxon>Magnoliopsida</taxon>
        <taxon>Magnoliidae</taxon>
        <taxon>Piperales</taxon>
        <taxon>Aristolochiaceae</taxon>
        <taxon>Aristolochia</taxon>
    </lineage>
</organism>
<comment type="caution">
    <text evidence="2">The sequence shown here is derived from an EMBL/GenBank/DDBJ whole genome shotgun (WGS) entry which is preliminary data.</text>
</comment>
<feature type="compositionally biased region" description="Basic and acidic residues" evidence="1">
    <location>
        <begin position="159"/>
        <end position="182"/>
    </location>
</feature>
<feature type="compositionally biased region" description="Low complexity" evidence="1">
    <location>
        <begin position="1"/>
        <end position="15"/>
    </location>
</feature>
<gene>
    <name evidence="2" type="ORF">H6P81_003302</name>
</gene>
<feature type="region of interest" description="Disordered" evidence="1">
    <location>
        <begin position="1"/>
        <end position="202"/>
    </location>
</feature>
<keyword evidence="3" id="KW-1185">Reference proteome</keyword>
<evidence type="ECO:0000313" key="3">
    <source>
        <dbReference type="Proteomes" id="UP000825729"/>
    </source>
</evidence>
<proteinExistence type="predicted"/>